<protein>
    <recommendedName>
        <fullName evidence="3">Methionine/alanine importer small subunit</fullName>
    </recommendedName>
</protein>
<name>A0ABW3QRD5_9PSEU</name>
<keyword evidence="2" id="KW-1185">Reference proteome</keyword>
<organism evidence="1 2">
    <name type="scientific">Saccharothrix hoggarensis</name>
    <dbReference type="NCBI Taxonomy" id="913853"/>
    <lineage>
        <taxon>Bacteria</taxon>
        <taxon>Bacillati</taxon>
        <taxon>Actinomycetota</taxon>
        <taxon>Actinomycetes</taxon>
        <taxon>Pseudonocardiales</taxon>
        <taxon>Pseudonocardiaceae</taxon>
        <taxon>Saccharothrix</taxon>
    </lineage>
</organism>
<dbReference type="RefSeq" id="WP_380722349.1">
    <property type="nucleotide sequence ID" value="NZ_JBHTLK010000032.1"/>
</dbReference>
<gene>
    <name evidence="1" type="ORF">ACFQ3T_09290</name>
</gene>
<sequence length="40" mass="4358">MMTRPMFWVVLFLLAWLTLVVVQISLGMGTAPDNGGTPPP</sequence>
<dbReference type="EMBL" id="JBHTLK010000032">
    <property type="protein sequence ID" value="MFD1147317.1"/>
    <property type="molecule type" value="Genomic_DNA"/>
</dbReference>
<dbReference type="Proteomes" id="UP001597168">
    <property type="component" value="Unassembled WGS sequence"/>
</dbReference>
<comment type="caution">
    <text evidence="1">The sequence shown here is derived from an EMBL/GenBank/DDBJ whole genome shotgun (WGS) entry which is preliminary data.</text>
</comment>
<evidence type="ECO:0000313" key="2">
    <source>
        <dbReference type="Proteomes" id="UP001597168"/>
    </source>
</evidence>
<proteinExistence type="predicted"/>
<accession>A0ABW3QRD5</accession>
<reference evidence="2" key="1">
    <citation type="journal article" date="2019" name="Int. J. Syst. Evol. Microbiol.">
        <title>The Global Catalogue of Microorganisms (GCM) 10K type strain sequencing project: providing services to taxonomists for standard genome sequencing and annotation.</title>
        <authorList>
            <consortium name="The Broad Institute Genomics Platform"/>
            <consortium name="The Broad Institute Genome Sequencing Center for Infectious Disease"/>
            <person name="Wu L."/>
            <person name="Ma J."/>
        </authorList>
    </citation>
    <scope>NUCLEOTIDE SEQUENCE [LARGE SCALE GENOMIC DNA]</scope>
    <source>
        <strain evidence="2">CCUG 60214</strain>
    </source>
</reference>
<evidence type="ECO:0000313" key="1">
    <source>
        <dbReference type="EMBL" id="MFD1147317.1"/>
    </source>
</evidence>
<evidence type="ECO:0008006" key="3">
    <source>
        <dbReference type="Google" id="ProtNLM"/>
    </source>
</evidence>